<protein>
    <submittedName>
        <fullName evidence="2">Aldo/keto reductase</fullName>
    </submittedName>
</protein>
<dbReference type="InterPro" id="IPR023210">
    <property type="entry name" value="NADP_OxRdtase_dom"/>
</dbReference>
<dbReference type="InterPro" id="IPR053135">
    <property type="entry name" value="AKR2_Oxidoreductase"/>
</dbReference>
<dbReference type="EMBL" id="QEFD01000141">
    <property type="protein sequence ID" value="PVU75471.1"/>
    <property type="molecule type" value="Genomic_DNA"/>
</dbReference>
<dbReference type="Pfam" id="PF00248">
    <property type="entry name" value="Aldo_ket_red"/>
    <property type="match status" value="1"/>
</dbReference>
<sequence>MRERDFGHTGIRVSEIGVGLWSLATDWWAPNVNAEEILKKAYELGITFYDTGDIYGEGKAEELLVKVLGNKRDNIVILTKIGYDFYNKKGRKIEQNFNIDYLEFAIKESLKRLNTDYVDILMLHNPKMNVIRNKEIFDFLQGLKKDGIVRAIGVALGPTLGWGEEGLEAIKMGYEGLEHIYNMIEQYPGKEFLKYRIGNVVRVPHASDALIEDKWPIGENKNLHRSLKNIKWIEEAVNNSKGMLEFAKSKGMKLSQLAIKFVLANPNVSTVVPNITTIKELEEFVKTEELEDLTEEDMSFISSYYEKYYKKLNDESIEETKIYK</sequence>
<proteinExistence type="predicted"/>
<dbReference type="CDD" id="cd19086">
    <property type="entry name" value="AKR_AKR11C1"/>
    <property type="match status" value="1"/>
</dbReference>
<feature type="domain" description="NADP-dependent oxidoreductase" evidence="1">
    <location>
        <begin position="15"/>
        <end position="304"/>
    </location>
</feature>
<dbReference type="Gene3D" id="3.20.20.100">
    <property type="entry name" value="NADP-dependent oxidoreductase domain"/>
    <property type="match status" value="1"/>
</dbReference>
<gene>
    <name evidence="2" type="ORF">DDW13_04915</name>
</gene>
<dbReference type="PANTHER" id="PTHR43312:SF1">
    <property type="entry name" value="NADP-DEPENDENT OXIDOREDUCTASE DOMAIN-CONTAINING PROTEIN"/>
    <property type="match status" value="1"/>
</dbReference>
<dbReference type="PANTHER" id="PTHR43312">
    <property type="entry name" value="D-THREO-ALDOSE 1-DEHYDROGENASE"/>
    <property type="match status" value="1"/>
</dbReference>
<dbReference type="AlphaFoldDB" id="A0A2T9X5Z4"/>
<evidence type="ECO:0000313" key="2">
    <source>
        <dbReference type="EMBL" id="PVU75471.1"/>
    </source>
</evidence>
<name>A0A2T9X5Z4_9CREN</name>
<evidence type="ECO:0000313" key="3">
    <source>
        <dbReference type="Proteomes" id="UP000245638"/>
    </source>
</evidence>
<organism evidence="2 3">
    <name type="scientific">Acidianus hospitalis</name>
    <dbReference type="NCBI Taxonomy" id="563177"/>
    <lineage>
        <taxon>Archaea</taxon>
        <taxon>Thermoproteota</taxon>
        <taxon>Thermoprotei</taxon>
        <taxon>Sulfolobales</taxon>
        <taxon>Sulfolobaceae</taxon>
        <taxon>Acidianus</taxon>
    </lineage>
</organism>
<comment type="caution">
    <text evidence="2">The sequence shown here is derived from an EMBL/GenBank/DDBJ whole genome shotgun (WGS) entry which is preliminary data.</text>
</comment>
<reference evidence="2 3" key="1">
    <citation type="journal article" date="2015" name="Appl. Environ. Microbiol.">
        <title>Nanoarchaeota, Their Sulfolobales Host, and Nanoarchaeota Virus Distribution across Yellowstone National Park Hot Springs.</title>
        <authorList>
            <person name="Munson-McGee J.H."/>
            <person name="Field E.K."/>
            <person name="Bateson M."/>
            <person name="Rooney C."/>
            <person name="Stepanauskas R."/>
            <person name="Young M.J."/>
        </authorList>
    </citation>
    <scope>NUCLEOTIDE SEQUENCE [LARGE SCALE GENOMIC DNA]</scope>
    <source>
        <strain evidence="2">SCGC AC-742_N10</strain>
    </source>
</reference>
<evidence type="ECO:0000259" key="1">
    <source>
        <dbReference type="Pfam" id="PF00248"/>
    </source>
</evidence>
<dbReference type="SUPFAM" id="SSF51430">
    <property type="entry name" value="NAD(P)-linked oxidoreductase"/>
    <property type="match status" value="1"/>
</dbReference>
<dbReference type="Proteomes" id="UP000245638">
    <property type="component" value="Unassembled WGS sequence"/>
</dbReference>
<accession>A0A2T9X5Z4</accession>
<dbReference type="InterPro" id="IPR036812">
    <property type="entry name" value="NAD(P)_OxRdtase_dom_sf"/>
</dbReference>